<dbReference type="InterPro" id="IPR019920">
    <property type="entry name" value="F420-binding_dom_put"/>
</dbReference>
<dbReference type="Proteomes" id="UP001277761">
    <property type="component" value="Unassembled WGS sequence"/>
</dbReference>
<dbReference type="InterPro" id="IPR011576">
    <property type="entry name" value="Pyridox_Oxase_N"/>
</dbReference>
<dbReference type="InterPro" id="IPR012349">
    <property type="entry name" value="Split_barrel_FMN-bd"/>
</dbReference>
<dbReference type="SUPFAM" id="SSF50475">
    <property type="entry name" value="FMN-binding split barrel"/>
    <property type="match status" value="1"/>
</dbReference>
<organism evidence="3 4">
    <name type="scientific">Patulibacter brassicae</name>
    <dbReference type="NCBI Taxonomy" id="1705717"/>
    <lineage>
        <taxon>Bacteria</taxon>
        <taxon>Bacillati</taxon>
        <taxon>Actinomycetota</taxon>
        <taxon>Thermoleophilia</taxon>
        <taxon>Solirubrobacterales</taxon>
        <taxon>Patulibacteraceae</taxon>
        <taxon>Patulibacter</taxon>
    </lineage>
</organism>
<dbReference type="EMBL" id="JAXAVX010000001">
    <property type="protein sequence ID" value="MDX8150133.1"/>
    <property type="molecule type" value="Genomic_DNA"/>
</dbReference>
<dbReference type="Pfam" id="PF01243">
    <property type="entry name" value="PNPOx_N"/>
    <property type="match status" value="1"/>
</dbReference>
<dbReference type="NCBIfam" id="TIGR03618">
    <property type="entry name" value="Rv1155_F420"/>
    <property type="match status" value="1"/>
</dbReference>
<name>A0ABU4VEA8_9ACTN</name>
<dbReference type="InterPro" id="IPR052019">
    <property type="entry name" value="F420H2_bilvrd_red/Heme_oxyg"/>
</dbReference>
<protein>
    <submittedName>
        <fullName evidence="3">TIGR03618 family F420-dependent PPOX class oxidoreductase</fullName>
    </submittedName>
</protein>
<evidence type="ECO:0000259" key="2">
    <source>
        <dbReference type="Pfam" id="PF01243"/>
    </source>
</evidence>
<accession>A0ABU4VEA8</accession>
<comment type="caution">
    <text evidence="3">The sequence shown here is derived from an EMBL/GenBank/DDBJ whole genome shotgun (WGS) entry which is preliminary data.</text>
</comment>
<dbReference type="Gene3D" id="2.30.110.10">
    <property type="entry name" value="Electron Transport, Fmn-binding Protein, Chain A"/>
    <property type="match status" value="1"/>
</dbReference>
<gene>
    <name evidence="3" type="ORF">SK069_00880</name>
</gene>
<dbReference type="RefSeq" id="WP_319952286.1">
    <property type="nucleotide sequence ID" value="NZ_JAXAVX010000001.1"/>
</dbReference>
<sequence length="135" mass="15058">MPAHSSLEPADRALLEAPNIAVISTVREDGGILAVPTWVDVEGEHVVLNSERSRAWPTNLRERGTVTVTVVDRQNPMNYVSIGGTLAEETTDGAFEHIDRMAQKYVGQDTYPWHQEGDVRVILRIAPERITRRDA</sequence>
<evidence type="ECO:0000256" key="1">
    <source>
        <dbReference type="ARBA" id="ARBA00023002"/>
    </source>
</evidence>
<feature type="domain" description="Pyridoxamine 5'-phosphate oxidase N-terminal" evidence="2">
    <location>
        <begin position="8"/>
        <end position="131"/>
    </location>
</feature>
<dbReference type="PANTHER" id="PTHR35176">
    <property type="entry name" value="HEME OXYGENASE HI_0854-RELATED"/>
    <property type="match status" value="1"/>
</dbReference>
<dbReference type="PANTHER" id="PTHR35176:SF6">
    <property type="entry name" value="HEME OXYGENASE HI_0854-RELATED"/>
    <property type="match status" value="1"/>
</dbReference>
<proteinExistence type="predicted"/>
<evidence type="ECO:0000313" key="3">
    <source>
        <dbReference type="EMBL" id="MDX8150133.1"/>
    </source>
</evidence>
<keyword evidence="1" id="KW-0560">Oxidoreductase</keyword>
<reference evidence="3 4" key="1">
    <citation type="submission" date="2023-11" db="EMBL/GenBank/DDBJ databases">
        <authorList>
            <person name="Xu M."/>
            <person name="Jiang T."/>
        </authorList>
    </citation>
    <scope>NUCLEOTIDE SEQUENCE [LARGE SCALE GENOMIC DNA]</scope>
    <source>
        <strain evidence="3 4">SD</strain>
    </source>
</reference>
<keyword evidence="4" id="KW-1185">Reference proteome</keyword>
<evidence type="ECO:0000313" key="4">
    <source>
        <dbReference type="Proteomes" id="UP001277761"/>
    </source>
</evidence>